<dbReference type="Proteomes" id="UP000037035">
    <property type="component" value="Unassembled WGS sequence"/>
</dbReference>
<gene>
    <name evidence="2" type="ORF">VP01_523g9</name>
</gene>
<protein>
    <submittedName>
        <fullName evidence="2">Uncharacterized protein</fullName>
    </submittedName>
</protein>
<evidence type="ECO:0000256" key="1">
    <source>
        <dbReference type="SAM" id="Phobius"/>
    </source>
</evidence>
<proteinExistence type="predicted"/>
<keyword evidence="1" id="KW-0472">Membrane</keyword>
<dbReference type="EMBL" id="LAVV01010431">
    <property type="protein sequence ID" value="KNZ49054.1"/>
    <property type="molecule type" value="Genomic_DNA"/>
</dbReference>
<evidence type="ECO:0000313" key="3">
    <source>
        <dbReference type="Proteomes" id="UP000037035"/>
    </source>
</evidence>
<keyword evidence="3" id="KW-1185">Reference proteome</keyword>
<dbReference type="AlphaFoldDB" id="A0A0L6UKJ9"/>
<evidence type="ECO:0000313" key="2">
    <source>
        <dbReference type="EMBL" id="KNZ49054.1"/>
    </source>
</evidence>
<accession>A0A0L6UKJ9</accession>
<keyword evidence="1" id="KW-1133">Transmembrane helix</keyword>
<feature type="transmembrane region" description="Helical" evidence="1">
    <location>
        <begin position="6"/>
        <end position="26"/>
    </location>
</feature>
<name>A0A0L6UKJ9_9BASI</name>
<organism evidence="2 3">
    <name type="scientific">Puccinia sorghi</name>
    <dbReference type="NCBI Taxonomy" id="27349"/>
    <lineage>
        <taxon>Eukaryota</taxon>
        <taxon>Fungi</taxon>
        <taxon>Dikarya</taxon>
        <taxon>Basidiomycota</taxon>
        <taxon>Pucciniomycotina</taxon>
        <taxon>Pucciniomycetes</taxon>
        <taxon>Pucciniales</taxon>
        <taxon>Pucciniaceae</taxon>
        <taxon>Puccinia</taxon>
    </lineage>
</organism>
<reference evidence="2 3" key="1">
    <citation type="submission" date="2015-08" db="EMBL/GenBank/DDBJ databases">
        <title>Next Generation Sequencing and Analysis of the Genome of Puccinia sorghi L Schw, the Causal Agent of Maize Common Rust.</title>
        <authorList>
            <person name="Rochi L."/>
            <person name="Burguener G."/>
            <person name="Darino M."/>
            <person name="Turjanski A."/>
            <person name="Kreff E."/>
            <person name="Dieguez M.J."/>
            <person name="Sacco F."/>
        </authorList>
    </citation>
    <scope>NUCLEOTIDE SEQUENCE [LARGE SCALE GENOMIC DNA]</scope>
    <source>
        <strain evidence="2 3">RO10H11247</strain>
    </source>
</reference>
<keyword evidence="1" id="KW-0812">Transmembrane</keyword>
<sequence>MPSELSQGAGLIAFCKKLIILDYLLYLKLENKNKVKNILTTNRITSHNIFKSNFLSHKDVMALGLSLGVVIFLFDHVHCFEKQVA</sequence>
<dbReference type="VEuPathDB" id="FungiDB:VP01_523g9"/>
<comment type="caution">
    <text evidence="2">The sequence shown here is derived from an EMBL/GenBank/DDBJ whole genome shotgun (WGS) entry which is preliminary data.</text>
</comment>